<evidence type="ECO:0000313" key="1">
    <source>
        <dbReference type="EMBL" id="QXH33541.1"/>
    </source>
</evidence>
<accession>A0ABX8M796</accession>
<dbReference type="RefSeq" id="WP_217847917.1">
    <property type="nucleotide sequence ID" value="NZ_CP077073.1"/>
</dbReference>
<name>A0ABX8M796_9PSED</name>
<evidence type="ECO:0000313" key="2">
    <source>
        <dbReference type="Proteomes" id="UP001047646"/>
    </source>
</evidence>
<dbReference type="EMBL" id="CP077073">
    <property type="protein sequence ID" value="QXH33541.1"/>
    <property type="molecule type" value="Genomic_DNA"/>
</dbReference>
<gene>
    <name evidence="1" type="ORF">KSS95_15295</name>
</gene>
<proteinExistence type="predicted"/>
<dbReference type="Proteomes" id="UP001047646">
    <property type="component" value="Chromosome"/>
</dbReference>
<evidence type="ECO:0008006" key="3">
    <source>
        <dbReference type="Google" id="ProtNLM"/>
    </source>
</evidence>
<sequence length="321" mass="35655">MNRDEFLKSDDVQGFVSWMAVTLPDLPIDLRFARSKYVKGGLNKKVVGIEGAQQAYQWAGEWDQVSAILRAFRERLRLASASNDVKSAYTVCEEILEWGGVLKPASVSFLTELANSGELLTYLHSVEALLRLDGANRLSGITIKSVPAFNSGLTKIHAIFDQTGSPILDGRVAAAAATLYHLYRSSVCPHSGPAANHEIFAWDEGPGIQLRNPQLLDDKYSGTQRLNRKKPHEWAARQLKLGWIVRHLLETHGEIFPGPSLEERCHRFEAGLFMMGYDLRSMVANGWDIPEPIVLARKRVTLAASRRRVRNAKAALDVPGA</sequence>
<keyword evidence="2" id="KW-1185">Reference proteome</keyword>
<reference evidence="1" key="1">
    <citation type="journal article" date="2021" name="Microorganisms">
        <title>The Ever-Expanding Pseudomonas Genus: Description of 43 New Species and Partition of the Pseudomonas putida Group.</title>
        <authorList>
            <person name="Girard L."/>
            <person name="Lood C."/>
            <person name="Hofte M."/>
            <person name="Vandamme P."/>
            <person name="Rokni-Zadeh H."/>
            <person name="van Noort V."/>
            <person name="Lavigne R."/>
            <person name="De Mot R."/>
        </authorList>
    </citation>
    <scope>NUCLEOTIDE SEQUENCE</scope>
    <source>
        <strain evidence="1">COW39</strain>
    </source>
</reference>
<protein>
    <recommendedName>
        <fullName evidence="3">Integrase</fullName>
    </recommendedName>
</protein>
<organism evidence="1 2">
    <name type="scientific">Pseudomonas muyukensis</name>
    <dbReference type="NCBI Taxonomy" id="2842357"/>
    <lineage>
        <taxon>Bacteria</taxon>
        <taxon>Pseudomonadati</taxon>
        <taxon>Pseudomonadota</taxon>
        <taxon>Gammaproteobacteria</taxon>
        <taxon>Pseudomonadales</taxon>
        <taxon>Pseudomonadaceae</taxon>
        <taxon>Pseudomonas</taxon>
    </lineage>
</organism>